<evidence type="ECO:0000313" key="1">
    <source>
        <dbReference type="EMBL" id="NYD22192.1"/>
    </source>
</evidence>
<dbReference type="AlphaFoldDB" id="A0A7Y9J0B9"/>
<comment type="caution">
    <text evidence="1">The sequence shown here is derived from an EMBL/GenBank/DDBJ whole genome shotgun (WGS) entry which is preliminary data.</text>
</comment>
<dbReference type="EMBL" id="JACCBB010000001">
    <property type="protein sequence ID" value="NYD22192.1"/>
    <property type="molecule type" value="Genomic_DNA"/>
</dbReference>
<evidence type="ECO:0000313" key="2">
    <source>
        <dbReference type="Proteomes" id="UP000521922"/>
    </source>
</evidence>
<organism evidence="1 2">
    <name type="scientific">Kineococcus aurantiacus</name>
    <dbReference type="NCBI Taxonomy" id="37633"/>
    <lineage>
        <taxon>Bacteria</taxon>
        <taxon>Bacillati</taxon>
        <taxon>Actinomycetota</taxon>
        <taxon>Actinomycetes</taxon>
        <taxon>Kineosporiales</taxon>
        <taxon>Kineosporiaceae</taxon>
        <taxon>Kineococcus</taxon>
    </lineage>
</organism>
<gene>
    <name evidence="1" type="ORF">BJ968_001732</name>
</gene>
<accession>A0A7Y9J0B9</accession>
<protein>
    <submittedName>
        <fullName evidence="1">Uncharacterized protein</fullName>
    </submittedName>
</protein>
<sequence length="35" mass="3559">MAGLRTGDCVDVTWTGDLVVAESLVRVAAGPCQPA</sequence>
<name>A0A7Y9J0B9_9ACTN</name>
<proteinExistence type="predicted"/>
<keyword evidence="2" id="KW-1185">Reference proteome</keyword>
<dbReference type="Proteomes" id="UP000521922">
    <property type="component" value="Unassembled WGS sequence"/>
</dbReference>
<reference evidence="1 2" key="1">
    <citation type="submission" date="2020-07" db="EMBL/GenBank/DDBJ databases">
        <title>Sequencing the genomes of 1000 actinobacteria strains.</title>
        <authorList>
            <person name="Klenk H.-P."/>
        </authorList>
    </citation>
    <scope>NUCLEOTIDE SEQUENCE [LARGE SCALE GENOMIC DNA]</scope>
    <source>
        <strain evidence="1 2">DSM 7487</strain>
    </source>
</reference>